<keyword evidence="1" id="KW-0863">Zinc-finger</keyword>
<dbReference type="GO" id="GO:0008270">
    <property type="term" value="F:zinc ion binding"/>
    <property type="evidence" value="ECO:0007669"/>
    <property type="project" value="UniProtKB-KW"/>
</dbReference>
<dbReference type="RefSeq" id="XP_001803186.1">
    <property type="nucleotide sequence ID" value="XM_001803134.1"/>
</dbReference>
<dbReference type="OrthoDB" id="3797741at2759"/>
<keyword evidence="1" id="KW-0479">Metal-binding</keyword>
<evidence type="ECO:0000313" key="4">
    <source>
        <dbReference type="EMBL" id="QRD04241.1"/>
    </source>
</evidence>
<evidence type="ECO:0000256" key="2">
    <source>
        <dbReference type="SAM" id="MobiDB-lite"/>
    </source>
</evidence>
<keyword evidence="5" id="KW-1185">Reference proteome</keyword>
<feature type="compositionally biased region" description="Polar residues" evidence="2">
    <location>
        <begin position="359"/>
        <end position="374"/>
    </location>
</feature>
<keyword evidence="1" id="KW-0862">Zinc</keyword>
<evidence type="ECO:0000313" key="5">
    <source>
        <dbReference type="Proteomes" id="UP000663193"/>
    </source>
</evidence>
<feature type="region of interest" description="Disordered" evidence="2">
    <location>
        <begin position="312"/>
        <end position="411"/>
    </location>
</feature>
<dbReference type="AlphaFoldDB" id="A0A7U2FJK6"/>
<dbReference type="InterPro" id="IPR000571">
    <property type="entry name" value="Znf_CCCH"/>
</dbReference>
<evidence type="ECO:0000256" key="1">
    <source>
        <dbReference type="PROSITE-ProRule" id="PRU00723"/>
    </source>
</evidence>
<feature type="domain" description="C3H1-type" evidence="3">
    <location>
        <begin position="238"/>
        <end position="266"/>
    </location>
</feature>
<gene>
    <name evidence="4" type="ORF">JI435_129720</name>
</gene>
<organism evidence="4 5">
    <name type="scientific">Phaeosphaeria nodorum (strain SN15 / ATCC MYA-4574 / FGSC 10173)</name>
    <name type="common">Glume blotch fungus</name>
    <name type="synonym">Parastagonospora nodorum</name>
    <dbReference type="NCBI Taxonomy" id="321614"/>
    <lineage>
        <taxon>Eukaryota</taxon>
        <taxon>Fungi</taxon>
        <taxon>Dikarya</taxon>
        <taxon>Ascomycota</taxon>
        <taxon>Pezizomycotina</taxon>
        <taxon>Dothideomycetes</taxon>
        <taxon>Pleosporomycetidae</taxon>
        <taxon>Pleosporales</taxon>
        <taxon>Pleosporineae</taxon>
        <taxon>Phaeosphaeriaceae</taxon>
        <taxon>Parastagonospora</taxon>
    </lineage>
</organism>
<dbReference type="PROSITE" id="PS50103">
    <property type="entry name" value="ZF_C3H1"/>
    <property type="match status" value="1"/>
</dbReference>
<dbReference type="EMBL" id="CP069038">
    <property type="protein sequence ID" value="QRD04241.1"/>
    <property type="molecule type" value="Genomic_DNA"/>
</dbReference>
<sequence length="411" mass="43155">MTHSTQSAVATVPKETTPTVEASVTQTMPVETDIDIDLSDSPANDTMIAAPAAEYLEDLIDYDDDELLPASHDSGDDTLIGLDDTDIKFEDEITVAKDTSLAEQQADHAQGMQEVADHHLEQAKYMMSMGPQTLLGSSPDMASALQLNNVGDNVTVNVSVDGITYEITWKVAAVHGEQPQPAIEQPAASIAVNTTQRKTSLRDAPPLSTSANPAARSAVKCKFGSKCNKGTSCTFEHTVKVKLCTWVNTAQGCTKGKACEFSHDNEGAKCTRSTTRSDCANGKGCAFKHGDDVGIAVKPKAVAPAAEQVKTLPPADAPIGPKVANAPPSNAPTGPKGTGKRSRDQDDDGGNETQHKRVNNSTDNFKAGGSNNRGVKQYRGRGRGNARAGGRERVGGALGGDMRIKGAAGGR</sequence>
<feature type="region of interest" description="Disordered" evidence="2">
    <location>
        <begin position="1"/>
        <end position="23"/>
    </location>
</feature>
<accession>A0A7U2FJK6</accession>
<dbReference type="Gene3D" id="4.10.1000.10">
    <property type="entry name" value="Zinc finger, CCCH-type"/>
    <property type="match status" value="1"/>
</dbReference>
<dbReference type="KEGG" id="pno:SNOG_12972"/>
<reference evidence="5" key="1">
    <citation type="journal article" date="2021" name="BMC Genomics">
        <title>Chromosome-level genome assembly and manually-curated proteome of model necrotroph Parastagonospora nodorum Sn15 reveals a genome-wide trove of candidate effector homologs, and redundancy of virulence-related functions within an accessory chromosome.</title>
        <authorList>
            <person name="Bertazzoni S."/>
            <person name="Jones D.A.B."/>
            <person name="Phan H.T."/>
            <person name="Tan K.-C."/>
            <person name="Hane J.K."/>
        </authorList>
    </citation>
    <scope>NUCLEOTIDE SEQUENCE [LARGE SCALE GENOMIC DNA]</scope>
    <source>
        <strain evidence="5">SN15 / ATCC MYA-4574 / FGSC 10173)</strain>
    </source>
</reference>
<dbReference type="Proteomes" id="UP000663193">
    <property type="component" value="Chromosome 16"/>
</dbReference>
<proteinExistence type="predicted"/>
<feature type="zinc finger region" description="C3H1-type" evidence="1">
    <location>
        <begin position="238"/>
        <end position="266"/>
    </location>
</feature>
<name>A0A7U2FJK6_PHANO</name>
<protein>
    <recommendedName>
        <fullName evidence="3">C3H1-type domain-containing protein</fullName>
    </recommendedName>
</protein>
<dbReference type="VEuPathDB" id="FungiDB:JI435_129720"/>
<evidence type="ECO:0000259" key="3">
    <source>
        <dbReference type="PROSITE" id="PS50103"/>
    </source>
</evidence>